<proteinExistence type="predicted"/>
<feature type="signal peptide" evidence="1">
    <location>
        <begin position="1"/>
        <end position="26"/>
    </location>
</feature>
<geneLocation type="plasmid" evidence="3">
    <name>pp97_a</name>
</geneLocation>
<dbReference type="RefSeq" id="WP_083570439.1">
    <property type="nucleotide sequence ID" value="NZ_CP016365.1"/>
</dbReference>
<evidence type="ECO:0000256" key="1">
    <source>
        <dbReference type="SAM" id="SignalP"/>
    </source>
</evidence>
<reference evidence="3" key="1">
    <citation type="submission" date="2016-07" db="EMBL/GenBank/DDBJ databases">
        <title>Phaeobacter portensis sp. nov., a tropodithietic acid producing bacterium isolated from a German harbor.</title>
        <authorList>
            <person name="Freese H.M."/>
            <person name="Bunk B."/>
            <person name="Breider S."/>
            <person name="Brinkhoff T."/>
        </authorList>
    </citation>
    <scope>NUCLEOTIDE SEQUENCE [LARGE SCALE GENOMIC DNA]</scope>
    <source>
        <strain evidence="3">P97</strain>
        <plasmid evidence="3">pp97_a</plasmid>
    </source>
</reference>
<gene>
    <name evidence="2" type="ORF">PhaeoP97_03613</name>
</gene>
<feature type="chain" id="PRO_5012182478" evidence="1">
    <location>
        <begin position="27"/>
        <end position="709"/>
    </location>
</feature>
<evidence type="ECO:0000313" key="2">
    <source>
        <dbReference type="EMBL" id="APG48965.1"/>
    </source>
</evidence>
<keyword evidence="2" id="KW-0614">Plasmid</keyword>
<dbReference type="InterPro" id="IPR010344">
    <property type="entry name" value="YbjH"/>
</dbReference>
<organism evidence="2 3">
    <name type="scientific">Phaeobacter porticola</name>
    <dbReference type="NCBI Taxonomy" id="1844006"/>
    <lineage>
        <taxon>Bacteria</taxon>
        <taxon>Pseudomonadati</taxon>
        <taxon>Pseudomonadota</taxon>
        <taxon>Alphaproteobacteria</taxon>
        <taxon>Rhodobacterales</taxon>
        <taxon>Roseobacteraceae</taxon>
        <taxon>Phaeobacter</taxon>
    </lineage>
</organism>
<keyword evidence="1" id="KW-0732">Signal</keyword>
<sequence length="709" mass="77630" precursor="true">MRVHAYLMIGCLGALSGQLVAMQAPAQTLSTYGTPGLIDIPTAEVLPDGTLALTTSNFKDTSRNTLTFQLLPSVYGSFRYSYLRDFDAGVGLSRYDRSFDVHFQLRRETPAGPAIALGLRDFGGTGVYASEYLVATKHLTPNVSVTGGIGWGRLAGRGGQRNPLTVVDGRFDTRADSNAGGISTTGQLDFGNWFRGDAALFGGLRWNVTPQWSVMAEYSSDTYTAETQRGLTDVDSPINIGTSYRFDNGVTLGGSYINGSALAVQLSYAFDPRRAASPAGHGAAAPALKPAEQVALSSWNLAQGNNATPEPARLYDVLNTQLAAEGIRLIGFEREGSRARITVENLRYGAAAQAVGRTTRVMANTLPQQLQQFEVTLAENGLPTTRIKSQRSDLYELEDDLDGAWRGLARAQVEDAPAVIPGAKNINAFPRLTYRFGPYTQLSFFDPDEPLRYEVGAELKAAYQPTTGLTIAGQLRQPVVGNLDATARPSNSVLPKVRSDWARYASESDLRLSHLTAEYAWRPREDLFARVTAGYLEQMFGGVSAELLWFPVGNSLALGAELNYARQRDFDGQFGFQDYDVVTGHASVYYKTRGDYHFQVDMGRYLAGDWGTTVTVDREFNNGFKVGAFATLTDVSYEEFGEGSFDKGIRVEVPLSWLTGTPSRRNITQVIRPVLRDGGARLNVQNRLYEKVRDNRGRALAAQWGRYAR</sequence>
<dbReference type="Proteomes" id="UP000183859">
    <property type="component" value="Plasmid pP97_a"/>
</dbReference>
<keyword evidence="2" id="KW-0449">Lipoprotein</keyword>
<dbReference type="OrthoDB" id="19542at2"/>
<name>A0A1L3IA32_9RHOB</name>
<protein>
    <submittedName>
        <fullName evidence="2">Bacterial putative lipoprotein</fullName>
    </submittedName>
</protein>
<accession>A0A1L3IA32</accession>
<dbReference type="KEGG" id="php:PhaeoP97_03613"/>
<dbReference type="EMBL" id="CP016365">
    <property type="protein sequence ID" value="APG48965.1"/>
    <property type="molecule type" value="Genomic_DNA"/>
</dbReference>
<dbReference type="AlphaFoldDB" id="A0A1L3IA32"/>
<evidence type="ECO:0000313" key="3">
    <source>
        <dbReference type="Proteomes" id="UP000183859"/>
    </source>
</evidence>
<dbReference type="Pfam" id="PF06082">
    <property type="entry name" value="YjbH"/>
    <property type="match status" value="1"/>
</dbReference>
<keyword evidence="3" id="KW-1185">Reference proteome</keyword>